<feature type="domain" description="Peptidase A1" evidence="10">
    <location>
        <begin position="81"/>
        <end position="395"/>
    </location>
</feature>
<keyword evidence="4 9" id="KW-0378">Hydrolase</keyword>
<dbReference type="PROSITE" id="PS51767">
    <property type="entry name" value="PEPTIDASE_A1"/>
    <property type="match status" value="1"/>
</dbReference>
<dbReference type="InterPro" id="IPR033121">
    <property type="entry name" value="PEPTIDASE_A1"/>
</dbReference>
<dbReference type="InterPro" id="IPR021109">
    <property type="entry name" value="Peptidase_aspartic_dom_sf"/>
</dbReference>
<evidence type="ECO:0000259" key="10">
    <source>
        <dbReference type="PROSITE" id="PS51767"/>
    </source>
</evidence>
<dbReference type="GO" id="GO:0006508">
    <property type="term" value="P:proteolysis"/>
    <property type="evidence" value="ECO:0007669"/>
    <property type="project" value="UniProtKB-KW"/>
</dbReference>
<dbReference type="Gene3D" id="2.40.70.10">
    <property type="entry name" value="Acid Proteases"/>
    <property type="match status" value="2"/>
</dbReference>
<keyword evidence="5 8" id="KW-1015">Disulfide bond</keyword>
<dbReference type="PRINTS" id="PR00792">
    <property type="entry name" value="PEPSIN"/>
</dbReference>
<dbReference type="Pfam" id="PF00026">
    <property type="entry name" value="Asp"/>
    <property type="match status" value="1"/>
</dbReference>
<dbReference type="InterPro" id="IPR001969">
    <property type="entry name" value="Aspartic_peptidase_AS"/>
</dbReference>
<evidence type="ECO:0000256" key="7">
    <source>
        <dbReference type="PIRSR" id="PIRSR601461-1"/>
    </source>
</evidence>
<feature type="disulfide bond" evidence="8">
    <location>
        <begin position="321"/>
        <end position="355"/>
    </location>
</feature>
<dbReference type="WBParaSite" id="HCON_00096770-00001">
    <property type="protein sequence ID" value="HCON_00096770-00001"/>
    <property type="gene ID" value="HCON_00096770"/>
</dbReference>
<evidence type="ECO:0000313" key="12">
    <source>
        <dbReference type="WBParaSite" id="HCON_00096770-00001"/>
    </source>
</evidence>
<evidence type="ECO:0000313" key="11">
    <source>
        <dbReference type="Proteomes" id="UP000025227"/>
    </source>
</evidence>
<organism evidence="11 12">
    <name type="scientific">Haemonchus contortus</name>
    <name type="common">Barber pole worm</name>
    <dbReference type="NCBI Taxonomy" id="6289"/>
    <lineage>
        <taxon>Eukaryota</taxon>
        <taxon>Metazoa</taxon>
        <taxon>Ecdysozoa</taxon>
        <taxon>Nematoda</taxon>
        <taxon>Chromadorea</taxon>
        <taxon>Rhabditida</taxon>
        <taxon>Rhabditina</taxon>
        <taxon>Rhabditomorpha</taxon>
        <taxon>Strongyloidea</taxon>
        <taxon>Trichostrongylidae</taxon>
        <taxon>Haemonchus</taxon>
    </lineage>
</organism>
<proteinExistence type="inferred from homology"/>
<feature type="active site" evidence="7">
    <location>
        <position position="99"/>
    </location>
</feature>
<evidence type="ECO:0000256" key="9">
    <source>
        <dbReference type="RuleBase" id="RU000454"/>
    </source>
</evidence>
<dbReference type="OrthoDB" id="5839471at2759"/>
<dbReference type="GO" id="GO:0004190">
    <property type="term" value="F:aspartic-type endopeptidase activity"/>
    <property type="evidence" value="ECO:0007669"/>
    <property type="project" value="UniProtKB-KW"/>
</dbReference>
<evidence type="ECO:0000256" key="8">
    <source>
        <dbReference type="PIRSR" id="PIRSR601461-2"/>
    </source>
</evidence>
<comment type="similarity">
    <text evidence="1 9">Belongs to the peptidase A1 family.</text>
</comment>
<dbReference type="PROSITE" id="PS00141">
    <property type="entry name" value="ASP_PROTEASE"/>
    <property type="match status" value="2"/>
</dbReference>
<dbReference type="AlphaFoldDB" id="A0A7I4YGM2"/>
<dbReference type="FunFam" id="2.40.70.10:FF:000008">
    <property type="entry name" value="Cathepsin D"/>
    <property type="match status" value="1"/>
</dbReference>
<dbReference type="OMA" id="MIQADNI"/>
<reference evidence="12" key="1">
    <citation type="submission" date="2020-12" db="UniProtKB">
        <authorList>
            <consortium name="WormBaseParasite"/>
        </authorList>
    </citation>
    <scope>IDENTIFICATION</scope>
    <source>
        <strain evidence="12">MHco3</strain>
    </source>
</reference>
<evidence type="ECO:0000256" key="3">
    <source>
        <dbReference type="ARBA" id="ARBA00022750"/>
    </source>
</evidence>
<feature type="active site" evidence="7">
    <location>
        <position position="291"/>
    </location>
</feature>
<dbReference type="PANTHER" id="PTHR47966">
    <property type="entry name" value="BETA-SITE APP-CLEAVING ENZYME, ISOFORM A-RELATED"/>
    <property type="match status" value="1"/>
</dbReference>
<evidence type="ECO:0000256" key="4">
    <source>
        <dbReference type="ARBA" id="ARBA00022801"/>
    </source>
</evidence>
<dbReference type="GO" id="GO:0005764">
    <property type="term" value="C:lysosome"/>
    <property type="evidence" value="ECO:0007669"/>
    <property type="project" value="TreeGrafter"/>
</dbReference>
<keyword evidence="2 9" id="KW-0645">Protease</keyword>
<evidence type="ECO:0000256" key="6">
    <source>
        <dbReference type="ARBA" id="ARBA00023180"/>
    </source>
</evidence>
<dbReference type="PANTHER" id="PTHR47966:SF40">
    <property type="entry name" value="ASPARTIC PROTEASE 3"/>
    <property type="match status" value="1"/>
</dbReference>
<dbReference type="FunFam" id="2.40.70.10:FF:000002">
    <property type="entry name" value="Vacuolar aspartic proteinase"/>
    <property type="match status" value="1"/>
</dbReference>
<keyword evidence="3 9" id="KW-0064">Aspartyl protease</keyword>
<protein>
    <submittedName>
        <fullName evidence="12">Peptidase A1 domain-containing protein</fullName>
    </submittedName>
</protein>
<keyword evidence="11" id="KW-1185">Reference proteome</keyword>
<evidence type="ECO:0000256" key="2">
    <source>
        <dbReference type="ARBA" id="ARBA00022670"/>
    </source>
</evidence>
<name>A0A7I4YGM2_HAECO</name>
<accession>A0A7I4YGM2</accession>
<keyword evidence="6" id="KW-0325">Glycoprotein</keyword>
<sequence>KDFFHQFAVIQMTSLLLLLLSLGLGIDAIWRVPISKTVLDRNSYKKDAIAEFLRQKYIKNYTFGSNYDDQEGLSNYMNNQYYGTIQIGTPPQTFKVLFDTGSSNLWVPCANCPSSNQACLSHQKFNCAQSSTCTQTFQPISIQYGTGSMQGYVDYDVVCFGTNRHYCTNYQQGFTCAMQEPGDTFVYVPFDGILGMAWNSIAEGGISQPMSQIFANKAICPEAVFAFWLNRDLFNNVIGGELTLCGIDPTHYQGQIAWEPLISETYWQIQLGGLTVNGQQIIDGPVEAIVDSGTSLIAGPPALVQEIQQAIGADESGSIDCSIIPSLPQITFTIGGAELIMTANNYVIRYTDGTCTSGFQEFQELAADNSWILGDVFIGTFYSIFDHANKRVGFAVSTQHN</sequence>
<dbReference type="Proteomes" id="UP000025227">
    <property type="component" value="Unplaced"/>
</dbReference>
<dbReference type="InterPro" id="IPR001461">
    <property type="entry name" value="Aspartic_peptidase_A1"/>
</dbReference>
<evidence type="ECO:0000256" key="1">
    <source>
        <dbReference type="ARBA" id="ARBA00007447"/>
    </source>
</evidence>
<evidence type="ECO:0000256" key="5">
    <source>
        <dbReference type="ARBA" id="ARBA00023157"/>
    </source>
</evidence>
<feature type="disulfide bond" evidence="8">
    <location>
        <begin position="112"/>
        <end position="119"/>
    </location>
</feature>
<dbReference type="SUPFAM" id="SSF50630">
    <property type="entry name" value="Acid proteases"/>
    <property type="match status" value="1"/>
</dbReference>